<keyword evidence="1" id="KW-0812">Transmembrane</keyword>
<dbReference type="AlphaFoldDB" id="A0A7X0PAG4"/>
<dbReference type="EMBL" id="JACHLK010000002">
    <property type="protein sequence ID" value="MBB6558251.1"/>
    <property type="molecule type" value="Genomic_DNA"/>
</dbReference>
<keyword evidence="1" id="KW-0472">Membrane</keyword>
<proteinExistence type="predicted"/>
<dbReference type="RefSeq" id="WP_184855704.1">
    <property type="nucleotide sequence ID" value="NZ_JACHLK010000002.1"/>
</dbReference>
<sequence>MRWWHVLFPPVVETPQGLFRPSNALLDTWLPALGCLVVAAVTYRQYLASGRVNWFGLLYLGLFLAPAIAGWRQRRRFGPMGKPLVRVDASEVLLSLPLNVRPGLVQVPLAGLRKLVIKGTPGNRSYVFERHAGEPTEVRPGFMRDDARVVDFLQRSMPANIPVEVLEPPTFLGAIRGD</sequence>
<keyword evidence="1" id="KW-1133">Transmembrane helix</keyword>
<feature type="transmembrane region" description="Helical" evidence="1">
    <location>
        <begin position="52"/>
        <end position="71"/>
    </location>
</feature>
<evidence type="ECO:0000256" key="1">
    <source>
        <dbReference type="SAM" id="Phobius"/>
    </source>
</evidence>
<dbReference type="Proteomes" id="UP000575083">
    <property type="component" value="Unassembled WGS sequence"/>
</dbReference>
<keyword evidence="3" id="KW-1185">Reference proteome</keyword>
<evidence type="ECO:0000313" key="3">
    <source>
        <dbReference type="Proteomes" id="UP000575083"/>
    </source>
</evidence>
<evidence type="ECO:0000313" key="2">
    <source>
        <dbReference type="EMBL" id="MBB6558251.1"/>
    </source>
</evidence>
<accession>A0A7X0PAG4</accession>
<name>A0A7X0PAG4_9BURK</name>
<reference evidence="2 3" key="1">
    <citation type="submission" date="2020-08" db="EMBL/GenBank/DDBJ databases">
        <title>Functional genomics of gut bacteria from endangered species of beetles.</title>
        <authorList>
            <person name="Carlos-Shanley C."/>
        </authorList>
    </citation>
    <scope>NUCLEOTIDE SEQUENCE [LARGE SCALE GENOMIC DNA]</scope>
    <source>
        <strain evidence="2 3">S00198</strain>
    </source>
</reference>
<protein>
    <submittedName>
        <fullName evidence="2">Uncharacterized protein</fullName>
    </submittedName>
</protein>
<feature type="transmembrane region" description="Helical" evidence="1">
    <location>
        <begin position="28"/>
        <end position="46"/>
    </location>
</feature>
<organism evidence="2 3">
    <name type="scientific">Acidovorax soli</name>
    <dbReference type="NCBI Taxonomy" id="592050"/>
    <lineage>
        <taxon>Bacteria</taxon>
        <taxon>Pseudomonadati</taxon>
        <taxon>Pseudomonadota</taxon>
        <taxon>Betaproteobacteria</taxon>
        <taxon>Burkholderiales</taxon>
        <taxon>Comamonadaceae</taxon>
        <taxon>Acidovorax</taxon>
    </lineage>
</organism>
<gene>
    <name evidence="2" type="ORF">HNP48_000915</name>
</gene>
<comment type="caution">
    <text evidence="2">The sequence shown here is derived from an EMBL/GenBank/DDBJ whole genome shotgun (WGS) entry which is preliminary data.</text>
</comment>